<proteinExistence type="predicted"/>
<evidence type="ECO:0008006" key="4">
    <source>
        <dbReference type="Google" id="ProtNLM"/>
    </source>
</evidence>
<dbReference type="Pfam" id="PF04020">
    <property type="entry name" value="Phage_holin_4_2"/>
    <property type="match status" value="1"/>
</dbReference>
<dbReference type="EMBL" id="BLKW01000002">
    <property type="protein sequence ID" value="GFG72943.1"/>
    <property type="molecule type" value="Genomic_DNA"/>
</dbReference>
<keyword evidence="1" id="KW-0472">Membrane</keyword>
<evidence type="ECO:0000313" key="3">
    <source>
        <dbReference type="Proteomes" id="UP000465361"/>
    </source>
</evidence>
<reference evidence="2 3" key="1">
    <citation type="journal article" date="2019" name="Emerg. Microbes Infect.">
        <title>Comprehensive subspecies identification of 175 nontuberculous mycobacteria species based on 7547 genomic profiles.</title>
        <authorList>
            <person name="Matsumoto Y."/>
            <person name="Kinjo T."/>
            <person name="Motooka D."/>
            <person name="Nabeya D."/>
            <person name="Jung N."/>
            <person name="Uechi K."/>
            <person name="Horii T."/>
            <person name="Iida T."/>
            <person name="Fujita J."/>
            <person name="Nakamura S."/>
        </authorList>
    </citation>
    <scope>NUCLEOTIDE SEQUENCE [LARGE SCALE GENOMIC DNA]</scope>
    <source>
        <strain evidence="2 3">JCM 17322</strain>
    </source>
</reference>
<feature type="transmembrane region" description="Helical" evidence="1">
    <location>
        <begin position="62"/>
        <end position="84"/>
    </location>
</feature>
<evidence type="ECO:0000313" key="2">
    <source>
        <dbReference type="EMBL" id="GFG72943.1"/>
    </source>
</evidence>
<dbReference type="AlphaFoldDB" id="A0A7I9XSG6"/>
<protein>
    <recommendedName>
        <fullName evidence="4">Phage holin family protein</fullName>
    </recommendedName>
</protein>
<dbReference type="RefSeq" id="WP_163753578.1">
    <property type="nucleotide sequence ID" value="NZ_BLKW01000002.1"/>
</dbReference>
<dbReference type="InterPro" id="IPR007165">
    <property type="entry name" value="Phage_holin_4_2"/>
</dbReference>
<feature type="transmembrane region" description="Helical" evidence="1">
    <location>
        <begin position="33"/>
        <end position="55"/>
    </location>
</feature>
<keyword evidence="1" id="KW-0812">Transmembrane</keyword>
<gene>
    <name evidence="2" type="ORF">MBOT_03080</name>
</gene>
<keyword evidence="1" id="KW-1133">Transmembrane helix</keyword>
<name>A0A7I9XSG6_9MYCO</name>
<accession>A0A7I9XSG6</accession>
<keyword evidence="3" id="KW-1185">Reference proteome</keyword>
<organism evidence="2 3">
    <name type="scientific">Mycobacterium botniense</name>
    <dbReference type="NCBI Taxonomy" id="84962"/>
    <lineage>
        <taxon>Bacteria</taxon>
        <taxon>Bacillati</taxon>
        <taxon>Actinomycetota</taxon>
        <taxon>Actinomycetes</taxon>
        <taxon>Mycobacteriales</taxon>
        <taxon>Mycobacteriaceae</taxon>
        <taxon>Mycobacterium</taxon>
    </lineage>
</organism>
<comment type="caution">
    <text evidence="2">The sequence shown here is derived from an EMBL/GenBank/DDBJ whole genome shotgun (WGS) entry which is preliminary data.</text>
</comment>
<sequence>MRHVLLRAAVFLGSWAIGLRVAAWLVPGVSVSAPGFTVAVVVFSAAQAMLSLVLLKLPRAYASLSLGGAGLVLTLAALSLAAVLTEGLHIGGMTSWVAVTVVVWLVTTVGAISVPDALFRGEAAATEESEGKERSGPRGQRG</sequence>
<evidence type="ECO:0000256" key="1">
    <source>
        <dbReference type="SAM" id="Phobius"/>
    </source>
</evidence>
<feature type="transmembrane region" description="Helical" evidence="1">
    <location>
        <begin position="96"/>
        <end position="114"/>
    </location>
</feature>
<dbReference type="Proteomes" id="UP000465361">
    <property type="component" value="Unassembled WGS sequence"/>
</dbReference>